<dbReference type="EMBL" id="SRPY01000254">
    <property type="protein sequence ID" value="KAG5926584.1"/>
    <property type="molecule type" value="Genomic_DNA"/>
</dbReference>
<name>A0A8K0JD95_9HYPO</name>
<dbReference type="Proteomes" id="UP000811619">
    <property type="component" value="Unassembled WGS sequence"/>
</dbReference>
<protein>
    <submittedName>
        <fullName evidence="1">Uncharacterized protein</fullName>
    </submittedName>
</protein>
<sequence length="79" mass="8644">MLPGQQAALYATGSRIALFAPSTDSTISVTCNGNAHYFYCKSRYEHIWDNPCVGAKDIVIRSIWESSGDDGDDCDDYGC</sequence>
<accession>A0A8K0JD95</accession>
<reference evidence="1" key="1">
    <citation type="journal article" date="2020" name="bioRxiv">
        <title>Whole genome comparisons of ergot fungi reveals the divergence and evolution of species within the genus Claviceps are the result of varying mechanisms driving genome evolution and host range expansion.</title>
        <authorList>
            <person name="Wyka S.A."/>
            <person name="Mondo S.J."/>
            <person name="Liu M."/>
            <person name="Dettman J."/>
            <person name="Nalam V."/>
            <person name="Broders K.D."/>
        </authorList>
    </citation>
    <scope>NUCLEOTIDE SEQUENCE</scope>
    <source>
        <strain evidence="1">CCC 489</strain>
    </source>
</reference>
<keyword evidence="2" id="KW-1185">Reference proteome</keyword>
<gene>
    <name evidence="1" type="ORF">E4U42_003149</name>
</gene>
<comment type="caution">
    <text evidence="1">The sequence shown here is derived from an EMBL/GenBank/DDBJ whole genome shotgun (WGS) entry which is preliminary data.</text>
</comment>
<evidence type="ECO:0000313" key="1">
    <source>
        <dbReference type="EMBL" id="KAG5926584.1"/>
    </source>
</evidence>
<dbReference type="AlphaFoldDB" id="A0A8K0JD95"/>
<evidence type="ECO:0000313" key="2">
    <source>
        <dbReference type="Proteomes" id="UP000811619"/>
    </source>
</evidence>
<organism evidence="1 2">
    <name type="scientific">Claviceps africana</name>
    <dbReference type="NCBI Taxonomy" id="83212"/>
    <lineage>
        <taxon>Eukaryota</taxon>
        <taxon>Fungi</taxon>
        <taxon>Dikarya</taxon>
        <taxon>Ascomycota</taxon>
        <taxon>Pezizomycotina</taxon>
        <taxon>Sordariomycetes</taxon>
        <taxon>Hypocreomycetidae</taxon>
        <taxon>Hypocreales</taxon>
        <taxon>Clavicipitaceae</taxon>
        <taxon>Claviceps</taxon>
    </lineage>
</organism>
<proteinExistence type="predicted"/>